<name>A0A2X0SRA4_LACHE</name>
<feature type="chain" id="PRO_5042701443" evidence="1">
    <location>
        <begin position="29"/>
        <end position="173"/>
    </location>
</feature>
<evidence type="ECO:0000313" key="2">
    <source>
        <dbReference type="EMBL" id="GFP12511.1"/>
    </source>
</evidence>
<organism evidence="3">
    <name type="scientific">Lactobacillus helveticus</name>
    <name type="common">Lactobacillus suntoryeus</name>
    <dbReference type="NCBI Taxonomy" id="1587"/>
    <lineage>
        <taxon>Bacteria</taxon>
        <taxon>Bacillati</taxon>
        <taxon>Bacillota</taxon>
        <taxon>Bacilli</taxon>
        <taxon>Lactobacillales</taxon>
        <taxon>Lactobacillaceae</taxon>
        <taxon>Lactobacillus</taxon>
    </lineage>
</organism>
<evidence type="ECO:0000256" key="1">
    <source>
        <dbReference type="SAM" id="SignalP"/>
    </source>
</evidence>
<reference evidence="2" key="2">
    <citation type="submission" date="2020-07" db="EMBL/GenBank/DDBJ databases">
        <title>Draft genome sequence of Lactobacillus helveticus strain JCM 1062.</title>
        <authorList>
            <person name="Endo A."/>
            <person name="Maeno S."/>
            <person name="Kido Y."/>
        </authorList>
    </citation>
    <scope>NUCLEOTIDE SEQUENCE</scope>
    <source>
        <strain evidence="2">JCM 1062</strain>
    </source>
</reference>
<reference evidence="3" key="1">
    <citation type="submission" date="2018-01" db="EMBL/GenBank/DDBJ databases">
        <authorList>
            <person name="Gaut B.S."/>
            <person name="Morton B.R."/>
            <person name="Clegg M.T."/>
            <person name="Duvall M.R."/>
        </authorList>
    </citation>
    <scope>NUCLEOTIDE SEQUENCE</scope>
    <source>
        <strain evidence="3">Lactobacillus helveticus</strain>
    </source>
</reference>
<accession>A0A2X0SRA4</accession>
<dbReference type="Proteomes" id="UP000630086">
    <property type="component" value="Unassembled WGS sequence"/>
</dbReference>
<sequence>MKRKLILFLTACSIIFSVALINQRKASAASWDAKSLYTTPKQTRGTWYYKKNGKIKKLRITAHTFDKVKLYKMLSNKQTRKWTKKLAKADQESGFKLAKKVGTSQYEADDFKFHKSAGFTINGWLSSDNADLGHTYVTVKKKYKGSKIKTLRVRNGAVNAFLYYCYRTKKLAK</sequence>
<keyword evidence="1" id="KW-0732">Signal</keyword>
<dbReference type="EMBL" id="BLYV01000090">
    <property type="protein sequence ID" value="GFP12511.1"/>
    <property type="molecule type" value="Genomic_DNA"/>
</dbReference>
<gene>
    <name evidence="3" type="ORF">BDKNPLJD_00057</name>
    <name evidence="2" type="ORF">LHEJCM1062_03830</name>
</gene>
<proteinExistence type="predicted"/>
<dbReference type="EMBL" id="OGTV01000002">
    <property type="protein sequence ID" value="SPB21742.1"/>
    <property type="molecule type" value="Genomic_DNA"/>
</dbReference>
<feature type="signal peptide" evidence="1">
    <location>
        <begin position="1"/>
        <end position="28"/>
    </location>
</feature>
<evidence type="ECO:0000313" key="3">
    <source>
        <dbReference type="EMBL" id="SPB21742.1"/>
    </source>
</evidence>
<dbReference type="AlphaFoldDB" id="A0A2X0SRA4"/>
<protein>
    <submittedName>
        <fullName evidence="3">Uncharacterized protein</fullName>
    </submittedName>
</protein>
<dbReference type="RefSeq" id="WP_101511726.1">
    <property type="nucleotide sequence ID" value="NZ_BLYU01000467.1"/>
</dbReference>